<gene>
    <name evidence="1" type="ORF">L6164_034234</name>
</gene>
<comment type="caution">
    <text evidence="1">The sequence shown here is derived from an EMBL/GenBank/DDBJ whole genome shotgun (WGS) entry which is preliminary data.</text>
</comment>
<sequence>MAYQLWIIVAIMCASFLHLCSSDRIHSFPGQPNVTLSFQQYGGYIFVDDKQHRGLFYYFVEAETDPASKPLILWLNGGPGCSSVGIGAFTEHGPFVTNYGQSIVKNNYSWNREANILYLESPAGVGFSYSTDDSFYNTLNDEITAQDNMVFLKRWFYKYPAYKNSDFYIMGESYGGHYVPQLAELIIKSKVNINLKGIGIGNPLLEYETDFNAVDEYYWSHGMLSDYAYELRSSVCNKSKSSRQNLRGCFSPDCVAVLTEINDEYSELDSLDLYYVIGDKCLSYNLTQATFLTHRLRSRMSQILRSLHLQKDKDTYQGLDECPEKNAEMYLNREDVQRALHARLVGAKQYRLCSPVVWDKYAQEDEEIPTIKVVSNLVKSGLRAFVYSGDQDSVVPFIGTRRLVDRLAKEIGLKTSVPYSAWFVGKQVGGWTQVYGDRLTYATIRGASHSTPTTQPKRSFVLFKAFLLGKPLPKSSKL</sequence>
<dbReference type="EMBL" id="CM039438">
    <property type="protein sequence ID" value="KAI4300907.1"/>
    <property type="molecule type" value="Genomic_DNA"/>
</dbReference>
<keyword evidence="2" id="KW-1185">Reference proteome</keyword>
<name>A0ACB9KU68_BAUVA</name>
<accession>A0ACB9KU68</accession>
<protein>
    <submittedName>
        <fullName evidence="1">Uncharacterized protein</fullName>
    </submittedName>
</protein>
<reference evidence="1 2" key="1">
    <citation type="journal article" date="2022" name="DNA Res.">
        <title>Chromosomal-level genome assembly of the orchid tree Bauhinia variegata (Leguminosae; Cercidoideae) supports the allotetraploid origin hypothesis of Bauhinia.</title>
        <authorList>
            <person name="Zhong Y."/>
            <person name="Chen Y."/>
            <person name="Zheng D."/>
            <person name="Pang J."/>
            <person name="Liu Y."/>
            <person name="Luo S."/>
            <person name="Meng S."/>
            <person name="Qian L."/>
            <person name="Wei D."/>
            <person name="Dai S."/>
            <person name="Zhou R."/>
        </authorList>
    </citation>
    <scope>NUCLEOTIDE SEQUENCE [LARGE SCALE GENOMIC DNA]</scope>
    <source>
        <strain evidence="1">BV-YZ2020</strain>
    </source>
</reference>
<evidence type="ECO:0000313" key="2">
    <source>
        <dbReference type="Proteomes" id="UP000828941"/>
    </source>
</evidence>
<organism evidence="1 2">
    <name type="scientific">Bauhinia variegata</name>
    <name type="common">Purple orchid tree</name>
    <name type="synonym">Phanera variegata</name>
    <dbReference type="NCBI Taxonomy" id="167791"/>
    <lineage>
        <taxon>Eukaryota</taxon>
        <taxon>Viridiplantae</taxon>
        <taxon>Streptophyta</taxon>
        <taxon>Embryophyta</taxon>
        <taxon>Tracheophyta</taxon>
        <taxon>Spermatophyta</taxon>
        <taxon>Magnoliopsida</taxon>
        <taxon>eudicotyledons</taxon>
        <taxon>Gunneridae</taxon>
        <taxon>Pentapetalae</taxon>
        <taxon>rosids</taxon>
        <taxon>fabids</taxon>
        <taxon>Fabales</taxon>
        <taxon>Fabaceae</taxon>
        <taxon>Cercidoideae</taxon>
        <taxon>Cercideae</taxon>
        <taxon>Bauhiniinae</taxon>
        <taxon>Bauhinia</taxon>
    </lineage>
</organism>
<proteinExistence type="predicted"/>
<evidence type="ECO:0000313" key="1">
    <source>
        <dbReference type="EMBL" id="KAI4300907.1"/>
    </source>
</evidence>
<dbReference type="Proteomes" id="UP000828941">
    <property type="component" value="Chromosome 13"/>
</dbReference>